<keyword evidence="2" id="KW-1185">Reference proteome</keyword>
<evidence type="ECO:0000313" key="1">
    <source>
        <dbReference type="EMBL" id="MFK4441719.1"/>
    </source>
</evidence>
<organism evidence="1 2">
    <name type="scientific">Caballeronia udeis</name>
    <dbReference type="NCBI Taxonomy" id="1232866"/>
    <lineage>
        <taxon>Bacteria</taxon>
        <taxon>Pseudomonadati</taxon>
        <taxon>Pseudomonadota</taxon>
        <taxon>Betaproteobacteria</taxon>
        <taxon>Burkholderiales</taxon>
        <taxon>Burkholderiaceae</taxon>
        <taxon>Caballeronia</taxon>
    </lineage>
</organism>
<protein>
    <submittedName>
        <fullName evidence="1">Flavoprotein YhiN</fullName>
    </submittedName>
</protein>
<comment type="caution">
    <text evidence="1">The sequence shown here is derived from an EMBL/GenBank/DDBJ whole genome shotgun (WGS) entry which is preliminary data.</text>
</comment>
<accession>A0ABW8MEG2</accession>
<proteinExistence type="predicted"/>
<evidence type="ECO:0000313" key="2">
    <source>
        <dbReference type="Proteomes" id="UP001620514"/>
    </source>
</evidence>
<gene>
    <name evidence="1" type="ORF">ABH943_001734</name>
</gene>
<reference evidence="1 2" key="2">
    <citation type="submission" date="2024-11" db="EMBL/GenBank/DDBJ databases">
        <title>Using genomics to understand microbial adaptation to soil warming.</title>
        <authorList>
            <person name="Deangelis K.M. PhD."/>
        </authorList>
    </citation>
    <scope>NUCLEOTIDE SEQUENCE [LARGE SCALE GENOMIC DNA]</scope>
    <source>
        <strain evidence="1 2">GAS97</strain>
    </source>
</reference>
<sequence>MERPSSCTGAGVTGLSAALASGKRAASVTALEASAVDKRLWLKGGRRNVSAAKDYEEVLIIFGVDKK</sequence>
<dbReference type="Proteomes" id="UP001620514">
    <property type="component" value="Unassembled WGS sequence"/>
</dbReference>
<name>A0ABW8MEG2_9BURK</name>
<reference evidence="1 2" key="1">
    <citation type="submission" date="2024-10" db="EMBL/GenBank/DDBJ databases">
        <authorList>
            <person name="Deangelis K."/>
            <person name="Huntemann M."/>
            <person name="Clum A."/>
            <person name="Wang J."/>
            <person name="Palaniappan K."/>
            <person name="Ritter S."/>
            <person name="Chen I.-M."/>
            <person name="Stamatis D."/>
            <person name="Reddy T."/>
            <person name="O'Malley R."/>
            <person name="Daum C."/>
            <person name="Ng V."/>
            <person name="Ivanova N."/>
            <person name="Kyrpides N."/>
            <person name="Woyke T."/>
        </authorList>
    </citation>
    <scope>NUCLEOTIDE SEQUENCE [LARGE SCALE GENOMIC DNA]</scope>
    <source>
        <strain evidence="1 2">GAS97</strain>
    </source>
</reference>
<dbReference type="EMBL" id="JBIYDN010000004">
    <property type="protein sequence ID" value="MFK4441719.1"/>
    <property type="molecule type" value="Genomic_DNA"/>
</dbReference>